<keyword evidence="1" id="KW-1133">Transmembrane helix</keyword>
<feature type="transmembrane region" description="Helical" evidence="1">
    <location>
        <begin position="126"/>
        <end position="145"/>
    </location>
</feature>
<organism evidence="3 4">
    <name type="scientific">Clostridium fessum</name>
    <dbReference type="NCBI Taxonomy" id="2126740"/>
    <lineage>
        <taxon>Bacteria</taxon>
        <taxon>Bacillati</taxon>
        <taxon>Bacillota</taxon>
        <taxon>Clostridia</taxon>
        <taxon>Eubacteriales</taxon>
        <taxon>Clostridiaceae</taxon>
        <taxon>Clostridium</taxon>
    </lineage>
</organism>
<keyword evidence="1" id="KW-0472">Membrane</keyword>
<evidence type="ECO:0000313" key="4">
    <source>
        <dbReference type="Proteomes" id="UP000241048"/>
    </source>
</evidence>
<evidence type="ECO:0000259" key="2">
    <source>
        <dbReference type="Pfam" id="PF07693"/>
    </source>
</evidence>
<dbReference type="SUPFAM" id="SSF52540">
    <property type="entry name" value="P-loop containing nucleoside triphosphate hydrolases"/>
    <property type="match status" value="1"/>
</dbReference>
<protein>
    <recommendedName>
        <fullName evidence="2">KAP NTPase domain-containing protein</fullName>
    </recommendedName>
</protein>
<proteinExistence type="predicted"/>
<sequence length="871" mass="101902">MKGGNEILHIKDRIKEKLQEWNGFWLDKDSASTSIIWALVFSCCILVLDSYGAFTYCKNQYGVFRVYIVLIFSFLILAVLVWKWNWWKLLQIPHKNSADASMFFIMLSSLMIGVGECIYKTLYCYKLLLLGALLLLSSLVLRWRWRTFFRNAEQDKKKLVDLLQLLNGELHAEGQPILFSESTPDKDLLGRQGLVNMICNSVNACNAEHAYVIGIKGAWGSGKTTILNIAKKELREKKEKIIIIDDFDPWIFGTQEALLTAMYDEILSKTGLQYSSYRNRIIARKLQKTVADSKKLLGVFDVFLNDEKTAYETVKQLKQNLARYLCFIDKKIVLVIDNIDRAEADNILFLFKLIGAVFDLPNILYILSYDDKRIKAVFEDEKKINPKYIEKIVQQEIAIPDIQKERLETICDECIKNLLQCYGVTEDWLNQYTRIIQVISTSITSLRQLKRLFNTAFVTTFYYDNILFKPHLLAIETIRFLEPELYETIKSNPQFFISRDFGIILSRVGWNGSRQEFNTEGKRFFEELFQKFEQYEDLLAELFPYVQRYKENQELKSERFVEAGEEKHITIATISSIKYFDLYFSYGTNDHLEIMSLVNNFIISINGSKEQEGVAYTQEKIIKLPKERQREWLECLQNKTKELDKDKRILVAKGICNVLTYIDRSPSFRFGSVYQRALIVATKLAGGADTAALNDFVEACSRRYNILALEEMISDCKSFRRTEDHEYQELQLILERKYDELCNQIIEQKIDLYEAPVYQRFQIWSLYDAFEEKEKIHIYMKAIVNQKNLFRVLADVIEESDGIRGHGYTFNEGKEKLLFGEIGFLQSFIENVTPQTETEKFILKLRKNKQDIRDENSRGTEYLVTPFNWNL</sequence>
<dbReference type="InterPro" id="IPR027417">
    <property type="entry name" value="P-loop_NTPase"/>
</dbReference>
<keyword evidence="4" id="KW-1185">Reference proteome</keyword>
<dbReference type="Gene3D" id="3.40.50.300">
    <property type="entry name" value="P-loop containing nucleotide triphosphate hydrolases"/>
    <property type="match status" value="1"/>
</dbReference>
<dbReference type="AlphaFoldDB" id="A0A2T3FRF0"/>
<feature type="transmembrane region" description="Helical" evidence="1">
    <location>
        <begin position="64"/>
        <end position="82"/>
    </location>
</feature>
<reference evidence="3 4" key="1">
    <citation type="submission" date="2018-03" db="EMBL/GenBank/DDBJ databases">
        <title>Lachnoclostridium SNUG30386 gen.nov., sp.nov., isolated from human faeces.</title>
        <authorList>
            <person name="Seo B."/>
            <person name="Jeon K."/>
            <person name="Ko G."/>
        </authorList>
    </citation>
    <scope>NUCLEOTIDE SEQUENCE [LARGE SCALE GENOMIC DNA]</scope>
    <source>
        <strain evidence="3 4">SNUG30386</strain>
    </source>
</reference>
<dbReference type="EMBL" id="PYLO01000002">
    <property type="protein sequence ID" value="PST37848.1"/>
    <property type="molecule type" value="Genomic_DNA"/>
</dbReference>
<name>A0A2T3FRF0_9CLOT</name>
<feature type="domain" description="KAP NTPase" evidence="2">
    <location>
        <begin position="196"/>
        <end position="459"/>
    </location>
</feature>
<comment type="caution">
    <text evidence="3">The sequence shown here is derived from an EMBL/GenBank/DDBJ whole genome shotgun (WGS) entry which is preliminary data.</text>
</comment>
<evidence type="ECO:0000313" key="3">
    <source>
        <dbReference type="EMBL" id="PST37848.1"/>
    </source>
</evidence>
<accession>A0A2T3FRF0</accession>
<keyword evidence="1" id="KW-0812">Transmembrane</keyword>
<feature type="transmembrane region" description="Helical" evidence="1">
    <location>
        <begin position="102"/>
        <end position="119"/>
    </location>
</feature>
<dbReference type="Pfam" id="PF07693">
    <property type="entry name" value="KAP_NTPase"/>
    <property type="match status" value="1"/>
</dbReference>
<evidence type="ECO:0000256" key="1">
    <source>
        <dbReference type="SAM" id="Phobius"/>
    </source>
</evidence>
<dbReference type="InterPro" id="IPR011646">
    <property type="entry name" value="KAP_P-loop"/>
</dbReference>
<dbReference type="Proteomes" id="UP000241048">
    <property type="component" value="Unassembled WGS sequence"/>
</dbReference>
<feature type="transmembrane region" description="Helical" evidence="1">
    <location>
        <begin position="35"/>
        <end position="57"/>
    </location>
</feature>
<gene>
    <name evidence="3" type="ORF">C7U56_08290</name>
</gene>